<dbReference type="InterPro" id="IPR036514">
    <property type="entry name" value="SGNH_hydro_sf"/>
</dbReference>
<gene>
    <name evidence="1" type="ORF">HMF7854_04840</name>
</gene>
<accession>A0A429V8P9</accession>
<dbReference type="EMBL" id="RWJF01000001">
    <property type="protein sequence ID" value="RST30227.1"/>
    <property type="molecule type" value="Genomic_DNA"/>
</dbReference>
<organism evidence="1 2">
    <name type="scientific">Sphingomonas ginkgonis</name>
    <dbReference type="NCBI Taxonomy" id="2315330"/>
    <lineage>
        <taxon>Bacteria</taxon>
        <taxon>Pseudomonadati</taxon>
        <taxon>Pseudomonadota</taxon>
        <taxon>Alphaproteobacteria</taxon>
        <taxon>Sphingomonadales</taxon>
        <taxon>Sphingomonadaceae</taxon>
        <taxon>Sphingomonas</taxon>
    </lineage>
</organism>
<name>A0A429V8P9_9SPHN</name>
<dbReference type="GO" id="GO:0016788">
    <property type="term" value="F:hydrolase activity, acting on ester bonds"/>
    <property type="evidence" value="ECO:0007669"/>
    <property type="project" value="UniProtKB-ARBA"/>
</dbReference>
<evidence type="ECO:0000313" key="2">
    <source>
        <dbReference type="Proteomes" id="UP000274661"/>
    </source>
</evidence>
<dbReference type="OrthoDB" id="7443339at2"/>
<proteinExistence type="predicted"/>
<evidence type="ECO:0000313" key="1">
    <source>
        <dbReference type="EMBL" id="RST30227.1"/>
    </source>
</evidence>
<sequence>MPLAPLFAAAATIPSILFVGNSFTFGALSPVEHYRADAVTDLNGEGIGGVPALFATFAEESGQPWRVSLETSPGKDLRWHWENRRALLDRRWSAVVMQDYSTLSADHPGDGSELSDYAGRFARLFRAHSPAVRLSLTATWSRPDQTYVAAGHWAGQPIQRMALDLRAAYDRARAANRAVERVNPAGEAFNCAIARGIADPNPYDGITPGQVDLWASDHYHASTAGYYLEALVVFAGVTGARPTTLGPQERAARDHGLAPPLAAALQKVAEDMVVRKRC</sequence>
<dbReference type="RefSeq" id="WP_126718060.1">
    <property type="nucleotide sequence ID" value="NZ_RWJF01000001.1"/>
</dbReference>
<protein>
    <submittedName>
        <fullName evidence="1">PEP-CTERM sorting domain-containing protein</fullName>
    </submittedName>
</protein>
<reference evidence="1 2" key="1">
    <citation type="submission" date="2018-12" db="EMBL/GenBank/DDBJ databases">
        <title>Sphingomonas sp. HMF7854 Genome sequencing and assembly.</title>
        <authorList>
            <person name="Cha I."/>
            <person name="Kang H."/>
            <person name="Kim H."/>
            <person name="Kang J."/>
            <person name="Joh K."/>
        </authorList>
    </citation>
    <scope>NUCLEOTIDE SEQUENCE [LARGE SCALE GENOMIC DNA]</scope>
    <source>
        <strain evidence="1 2">HMF7854</strain>
    </source>
</reference>
<dbReference type="Gene3D" id="3.40.50.1110">
    <property type="entry name" value="SGNH hydrolase"/>
    <property type="match status" value="1"/>
</dbReference>
<keyword evidence="2" id="KW-1185">Reference proteome</keyword>
<dbReference type="AlphaFoldDB" id="A0A429V8P9"/>
<comment type="caution">
    <text evidence="1">The sequence shown here is derived from an EMBL/GenBank/DDBJ whole genome shotgun (WGS) entry which is preliminary data.</text>
</comment>
<dbReference type="Proteomes" id="UP000274661">
    <property type="component" value="Unassembled WGS sequence"/>
</dbReference>